<sequence>MPVAVSRCPVLASAVAEIDRGDDVGIARKLRGLATEEMDDQLFVGGEELETRRDATFACTQSTCGGDGGGTKSWPSVLSFIVGSQREEGGAATACNILVCEMFHFQSSGFSGYLHLVRSSTGWSCHSQ</sequence>
<name>A0A427AYE8_ENSVE</name>
<dbReference type="AlphaFoldDB" id="A0A427AYE8"/>
<dbReference type="Proteomes" id="UP000287651">
    <property type="component" value="Unassembled WGS sequence"/>
</dbReference>
<proteinExistence type="predicted"/>
<reference evidence="1 2" key="1">
    <citation type="journal article" date="2014" name="Agronomy (Basel)">
        <title>A Draft Genome Sequence for Ensete ventricosum, the Drought-Tolerant Tree Against Hunger.</title>
        <authorList>
            <person name="Harrison J."/>
            <person name="Moore K.A."/>
            <person name="Paszkiewicz K."/>
            <person name="Jones T."/>
            <person name="Grant M."/>
            <person name="Ambacheew D."/>
            <person name="Muzemil S."/>
            <person name="Studholme D.J."/>
        </authorList>
    </citation>
    <scope>NUCLEOTIDE SEQUENCE [LARGE SCALE GENOMIC DNA]</scope>
</reference>
<evidence type="ECO:0000313" key="1">
    <source>
        <dbReference type="EMBL" id="RRT81294.1"/>
    </source>
</evidence>
<accession>A0A427AYE8</accession>
<evidence type="ECO:0000313" key="2">
    <source>
        <dbReference type="Proteomes" id="UP000287651"/>
    </source>
</evidence>
<organism evidence="1 2">
    <name type="scientific">Ensete ventricosum</name>
    <name type="common">Abyssinian banana</name>
    <name type="synonym">Musa ensete</name>
    <dbReference type="NCBI Taxonomy" id="4639"/>
    <lineage>
        <taxon>Eukaryota</taxon>
        <taxon>Viridiplantae</taxon>
        <taxon>Streptophyta</taxon>
        <taxon>Embryophyta</taxon>
        <taxon>Tracheophyta</taxon>
        <taxon>Spermatophyta</taxon>
        <taxon>Magnoliopsida</taxon>
        <taxon>Liliopsida</taxon>
        <taxon>Zingiberales</taxon>
        <taxon>Musaceae</taxon>
        <taxon>Ensete</taxon>
    </lineage>
</organism>
<dbReference type="EMBL" id="AMZH03000945">
    <property type="protein sequence ID" value="RRT81294.1"/>
    <property type="molecule type" value="Genomic_DNA"/>
</dbReference>
<comment type="caution">
    <text evidence="1">The sequence shown here is derived from an EMBL/GenBank/DDBJ whole genome shotgun (WGS) entry which is preliminary data.</text>
</comment>
<protein>
    <submittedName>
        <fullName evidence="1">Uncharacterized protein</fullName>
    </submittedName>
</protein>
<gene>
    <name evidence="1" type="ORF">B296_00004706</name>
</gene>